<dbReference type="SUPFAM" id="SSF52047">
    <property type="entry name" value="RNI-like"/>
    <property type="match status" value="1"/>
</dbReference>
<evidence type="ECO:0000256" key="3">
    <source>
        <dbReference type="ARBA" id="ARBA00038315"/>
    </source>
</evidence>
<protein>
    <recommendedName>
        <fullName evidence="4">Protein phosphatase 1 regulatory subunit 37</fullName>
    </recommendedName>
    <alternativeName>
        <fullName evidence="5">Leucine-rich repeat-containing protein 68</fullName>
    </alternativeName>
</protein>
<evidence type="ECO:0000256" key="2">
    <source>
        <dbReference type="ARBA" id="ARBA00022737"/>
    </source>
</evidence>
<dbReference type="PANTHER" id="PTHR24112">
    <property type="entry name" value="LEUCINE-RICH REPEAT, ISOFORM F-RELATED"/>
    <property type="match status" value="1"/>
</dbReference>
<dbReference type="CDD" id="cd00116">
    <property type="entry name" value="LRR_RI"/>
    <property type="match status" value="1"/>
</dbReference>
<dbReference type="InterPro" id="IPR051279">
    <property type="entry name" value="PP1-Reg/Actin-Interact_Protein"/>
</dbReference>
<keyword evidence="1" id="KW-0433">Leucine-rich repeat</keyword>
<comment type="similarity">
    <text evidence="3">Belongs to the PPP1R37 family.</text>
</comment>
<organism evidence="7 8">
    <name type="scientific">Eptatretus burgeri</name>
    <name type="common">Inshore hagfish</name>
    <dbReference type="NCBI Taxonomy" id="7764"/>
    <lineage>
        <taxon>Eukaryota</taxon>
        <taxon>Metazoa</taxon>
        <taxon>Chordata</taxon>
        <taxon>Craniata</taxon>
        <taxon>Vertebrata</taxon>
        <taxon>Cyclostomata</taxon>
        <taxon>Myxini</taxon>
        <taxon>Myxiniformes</taxon>
        <taxon>Myxinidae</taxon>
        <taxon>Eptatretinae</taxon>
        <taxon>Eptatretus</taxon>
    </lineage>
</organism>
<evidence type="ECO:0000313" key="7">
    <source>
        <dbReference type="Ensembl" id="ENSEBUP00000001391.1"/>
    </source>
</evidence>
<dbReference type="GeneTree" id="ENSGT00940000157454"/>
<dbReference type="SMART" id="SM00368">
    <property type="entry name" value="LRR_RI"/>
    <property type="match status" value="6"/>
</dbReference>
<dbReference type="Pfam" id="PF13516">
    <property type="entry name" value="LRR_6"/>
    <property type="match status" value="2"/>
</dbReference>
<feature type="compositionally biased region" description="Low complexity" evidence="6">
    <location>
        <begin position="572"/>
        <end position="586"/>
    </location>
</feature>
<dbReference type="Gene3D" id="3.80.10.10">
    <property type="entry name" value="Ribonuclease Inhibitor"/>
    <property type="match status" value="3"/>
</dbReference>
<dbReference type="AlphaFoldDB" id="A0A8C4N533"/>
<evidence type="ECO:0000313" key="8">
    <source>
        <dbReference type="Proteomes" id="UP000694388"/>
    </source>
</evidence>
<proteinExistence type="inferred from homology"/>
<evidence type="ECO:0000256" key="4">
    <source>
        <dbReference type="ARBA" id="ARBA00040684"/>
    </source>
</evidence>
<evidence type="ECO:0000256" key="1">
    <source>
        <dbReference type="ARBA" id="ARBA00022614"/>
    </source>
</evidence>
<keyword evidence="2" id="KW-0677">Repeat</keyword>
<accession>A0A8C4N533</accession>
<dbReference type="InterPro" id="IPR032675">
    <property type="entry name" value="LRR_dom_sf"/>
</dbReference>
<reference evidence="7" key="2">
    <citation type="submission" date="2025-09" db="UniProtKB">
        <authorList>
            <consortium name="Ensembl"/>
        </authorList>
    </citation>
    <scope>IDENTIFICATION</scope>
</reference>
<sequence length="818" mass="88746">MTELQCQEAEMGLDATTLLCQSSPPANQGGRSWFESPAWHPDDVTDRLANMNKRVSFPADEEIISGSLEPRNPWGGVLTASVEGVVSAYVEACNKLNVKPINKLLQQLPEITDLSNRAACLNLKGERLDYKSCETLEEIFKRLQFKEVNVESTGLDEDGASALFDMIEYYESAVHLNISCNKHIGLRGWQAAASLIKKTGCLQVLDARNAPLAEQALPFVARALRMCTSLNILHLENANLSGRPLLLLVSALKMNMAVRELYLAENKLSSGQDALQLGNLLKFNTMLETLDLRNNNLADIGLAHVAEGLKEQHAGLVTLVLWNNQLTHVGMGYLAGVLPCTTSLETLNLGHNSVGNEGMLHLKEGLLSNRSLLRLGLAATKIACEGAVAVAEFIAESPRILRVDLRENEVKTAGLMALAHALKVNHSLTRLDLDKEPKKEAVKSFLETQKDLQTEIQECCRKNREQAKAAMESAVPSGQDLISSGSEPISPRCHPISQNSFQIHDKTEESVSRLVVSGPASVVEIEAELKVADENESKPRVDNNSDTSTTDSDDDVEDGPGETTKNRLLDTASAAARENANSRSVSIGPTLSRAPPCAPPPCRRPSRFRVTISEEPRSSRRDVWGVPQGNVEAHPVPSCMVKMSDETRHVRHVEESVSVSHVVAPAGHASQGLHLDYGSDDVFDSAPQPENSVVVGLVHVPPVRLSKEKPQMVGRTFDGSQASLSMIKSSTESPTEMAAMQNILEITSDSLQPRLDVASFPTSLVVRNGIRTNHLPEGSQQNHHDACATATKASWCGGGAEVLPPEQHLQATAEHSAV</sequence>
<dbReference type="InterPro" id="IPR001611">
    <property type="entry name" value="Leu-rich_rpt"/>
</dbReference>
<feature type="compositionally biased region" description="Basic and acidic residues" evidence="6">
    <location>
        <begin position="529"/>
        <end position="543"/>
    </location>
</feature>
<name>A0A8C4N533_EPTBU</name>
<dbReference type="PANTHER" id="PTHR24112:SF9">
    <property type="entry name" value="PROTEIN PHOSPHATASE 1 REGULATORY SUBUNIT 37"/>
    <property type="match status" value="1"/>
</dbReference>
<dbReference type="Proteomes" id="UP000694388">
    <property type="component" value="Unplaced"/>
</dbReference>
<feature type="region of interest" description="Disordered" evidence="6">
    <location>
        <begin position="529"/>
        <end position="606"/>
    </location>
</feature>
<evidence type="ECO:0000256" key="5">
    <source>
        <dbReference type="ARBA" id="ARBA00041209"/>
    </source>
</evidence>
<evidence type="ECO:0000256" key="6">
    <source>
        <dbReference type="SAM" id="MobiDB-lite"/>
    </source>
</evidence>
<feature type="compositionally biased region" description="Acidic residues" evidence="6">
    <location>
        <begin position="551"/>
        <end position="560"/>
    </location>
</feature>
<dbReference type="Ensembl" id="ENSEBUT00000001716.1">
    <property type="protein sequence ID" value="ENSEBUP00000001391.1"/>
    <property type="gene ID" value="ENSEBUG00000001230.1"/>
</dbReference>
<keyword evidence="8" id="KW-1185">Reference proteome</keyword>
<reference evidence="7" key="1">
    <citation type="submission" date="2025-08" db="UniProtKB">
        <authorList>
            <consortium name="Ensembl"/>
        </authorList>
    </citation>
    <scope>IDENTIFICATION</scope>
</reference>